<reference evidence="3" key="1">
    <citation type="submission" date="2020-06" db="EMBL/GenBank/DDBJ databases">
        <authorList>
            <consortium name="Plant Systems Biology data submission"/>
        </authorList>
    </citation>
    <scope>NUCLEOTIDE SEQUENCE</scope>
    <source>
        <strain evidence="3">D6</strain>
    </source>
</reference>
<keyword evidence="2" id="KW-1133">Transmembrane helix</keyword>
<keyword evidence="4" id="KW-1185">Reference proteome</keyword>
<dbReference type="EMBL" id="CAICTM010000964">
    <property type="protein sequence ID" value="CAB9518833.1"/>
    <property type="molecule type" value="Genomic_DNA"/>
</dbReference>
<dbReference type="AlphaFoldDB" id="A0A9N8HQA5"/>
<feature type="transmembrane region" description="Helical" evidence="2">
    <location>
        <begin position="16"/>
        <end position="38"/>
    </location>
</feature>
<keyword evidence="2" id="KW-0472">Membrane</keyword>
<organism evidence="3 4">
    <name type="scientific">Seminavis robusta</name>
    <dbReference type="NCBI Taxonomy" id="568900"/>
    <lineage>
        <taxon>Eukaryota</taxon>
        <taxon>Sar</taxon>
        <taxon>Stramenopiles</taxon>
        <taxon>Ochrophyta</taxon>
        <taxon>Bacillariophyta</taxon>
        <taxon>Bacillariophyceae</taxon>
        <taxon>Bacillariophycidae</taxon>
        <taxon>Naviculales</taxon>
        <taxon>Naviculaceae</taxon>
        <taxon>Seminavis</taxon>
    </lineage>
</organism>
<evidence type="ECO:0000256" key="1">
    <source>
        <dbReference type="SAM" id="MobiDB-lite"/>
    </source>
</evidence>
<dbReference type="Proteomes" id="UP001153069">
    <property type="component" value="Unassembled WGS sequence"/>
</dbReference>
<proteinExistence type="predicted"/>
<comment type="caution">
    <text evidence="3">The sequence shown here is derived from an EMBL/GenBank/DDBJ whole genome shotgun (WGS) entry which is preliminary data.</text>
</comment>
<feature type="compositionally biased region" description="Basic and acidic residues" evidence="1">
    <location>
        <begin position="162"/>
        <end position="177"/>
    </location>
</feature>
<evidence type="ECO:0000256" key="2">
    <source>
        <dbReference type="SAM" id="Phobius"/>
    </source>
</evidence>
<feature type="region of interest" description="Disordered" evidence="1">
    <location>
        <begin position="162"/>
        <end position="189"/>
    </location>
</feature>
<evidence type="ECO:0000313" key="4">
    <source>
        <dbReference type="Proteomes" id="UP001153069"/>
    </source>
</evidence>
<feature type="transmembrane region" description="Helical" evidence="2">
    <location>
        <begin position="50"/>
        <end position="70"/>
    </location>
</feature>
<accession>A0A9N8HQA5</accession>
<evidence type="ECO:0000313" key="3">
    <source>
        <dbReference type="EMBL" id="CAB9518833.1"/>
    </source>
</evidence>
<protein>
    <submittedName>
        <fullName evidence="3">Uncharacterized protein</fullName>
    </submittedName>
</protein>
<feature type="transmembrane region" description="Helical" evidence="2">
    <location>
        <begin position="99"/>
        <end position="120"/>
    </location>
</feature>
<sequence length="189" mass="20253">MTNNNNNNGCKPNHKAMVLGIVIGACYHVFCFGAVLAADQMESSTTKVGAEFLVAAIAVPCTVMVCIYIMSKLSSSSGSSSQQQQANDNTNSSSLALDWAVLIGFVIANIVLGTLGCIYFTGFSNVFSYREIINIAINVAILIFCCCWPKAEEKSDNDAAEELRQPLLTDDQKKDTSDPVLVGQSLPVL</sequence>
<name>A0A9N8HQA5_9STRA</name>
<keyword evidence="2" id="KW-0812">Transmembrane</keyword>
<gene>
    <name evidence="3" type="ORF">SEMRO_966_G225780.1</name>
</gene>